<reference evidence="2 3" key="1">
    <citation type="submission" date="2013-04" db="EMBL/GenBank/DDBJ databases">
        <authorList>
            <person name="Harkins D.M."/>
            <person name="Durkin A.S."/>
            <person name="Brinkac L.M."/>
            <person name="Haft D.H."/>
            <person name="Selengut J.D."/>
            <person name="Sanka R."/>
            <person name="DePew J."/>
            <person name="Purushe J."/>
            <person name="Hartskeerl R.A."/>
            <person name="Ahmed A."/>
            <person name="van der Linden H."/>
            <person name="Goris M.G.A."/>
            <person name="Vinetz J.M."/>
            <person name="Sutton G.G."/>
            <person name="Nierman W.C."/>
            <person name="Fouts D.E."/>
        </authorList>
    </citation>
    <scope>NUCLEOTIDE SEQUENCE [LARGE SCALE GENOMIC DNA]</scope>
    <source>
        <strain evidence="2 3">Sao Paulo</strain>
    </source>
</reference>
<evidence type="ECO:0000313" key="3">
    <source>
        <dbReference type="Proteomes" id="UP000013996"/>
    </source>
</evidence>
<accession>A0A5E8H8W6</accession>
<comment type="caution">
    <text evidence="2">The sequence shown here is derived from an EMBL/GenBank/DDBJ whole genome shotgun (WGS) entry which is preliminary data.</text>
</comment>
<gene>
    <name evidence="2" type="ORF">LEP1GSC202_2095</name>
</gene>
<dbReference type="EMBL" id="AOGX02000029">
    <property type="protein sequence ID" value="EOQ87785.1"/>
    <property type="molecule type" value="Genomic_DNA"/>
</dbReference>
<evidence type="ECO:0000256" key="1">
    <source>
        <dbReference type="SAM" id="MobiDB-lite"/>
    </source>
</evidence>
<protein>
    <submittedName>
        <fullName evidence="2">Uncharacterized protein</fullName>
    </submittedName>
</protein>
<dbReference type="STRING" id="1249483.LEP1GSC202_2095"/>
<feature type="region of interest" description="Disordered" evidence="1">
    <location>
        <begin position="40"/>
        <end position="88"/>
    </location>
</feature>
<name>A0A5E8H8W6_9LEPT</name>
<evidence type="ECO:0000313" key="2">
    <source>
        <dbReference type="EMBL" id="EOQ87785.1"/>
    </source>
</evidence>
<feature type="compositionally biased region" description="Low complexity" evidence="1">
    <location>
        <begin position="69"/>
        <end position="82"/>
    </location>
</feature>
<proteinExistence type="predicted"/>
<dbReference type="Proteomes" id="UP000013996">
    <property type="component" value="Unassembled WGS sequence"/>
</dbReference>
<dbReference type="AlphaFoldDB" id="A0A5E8H8W6"/>
<organism evidence="2 3">
    <name type="scientific">Leptospira yanagawae serovar Saopaulo str. Sao Paulo = ATCC 700523</name>
    <dbReference type="NCBI Taxonomy" id="1249483"/>
    <lineage>
        <taxon>Bacteria</taxon>
        <taxon>Pseudomonadati</taxon>
        <taxon>Spirochaetota</taxon>
        <taxon>Spirochaetia</taxon>
        <taxon>Leptospirales</taxon>
        <taxon>Leptospiraceae</taxon>
        <taxon>Leptospira</taxon>
    </lineage>
</organism>
<sequence length="432" mass="49038">MFTNHFQVYLFRFNLFLHFVFVLVFAFSFGSLLAEESKPLAPGAEPKKIQTSAVDKGNPVQNPNPTPSANPESNANSNPAPSLSEREDNQTPMEIFNKVYEHRFMIRGGWGIGKLSPAILNETGPAWFQNSVFRQITEPGAPLSVPYKPAKELGINSQFFDIRYGYKNKYEIQYAEDTSLGVYSRDLPASNNFISPRTDTYWASSFEGNRLLRFEGVSQHLRFSYTHPITKIFMIGPSINFHRYTERNNISYGSYSTSRPEASVPNKVTWSIGGDANAEYSMKGILPGVYAKLKLRDWWEIRGRLELLDRKGNFSVLGSQIIQEVYGDGTSNFSAVLPAYGGKVRDKGTILNLETSFQYCRFTLDIGMIRQDVKRTYDTYLGDTIGNVPRTDYSARSVYIGFSEMSTSIKHTVTEFYIMPGVSFFYDEDKIY</sequence>